<sequence>MKMDKRDSYFESFQQTPEGLKNTYYNPFMVKHRRRTSKMQLRVLEKTFETNVRPDANLRKILGEQLGMTPRSVQVWFQNRRAKIKKRKNECEQRHPEKSRYSSTNISAINGDNCVNSIVNIGGSYSMNNNSVGSRMNDNHGYTEDGRAYNLSAESEYLYNNNIIQKNKISNGIIDWKEMNEQNDIEEWGQMDFISSYNKNNTISSIDNINMDNGMGINSVDNVYMENPMNTNNMGNYSSTINSYSNNINAFNSINSIPGNEYGNNLNANINNMYNQGFDDGKMKNDNNSIGMNNKQMNYISSNNIMYNGYASNIKNNDVSYNSSNFIRFDKRISGNTSSFKHHLNAQNRIIKSTINNFNADFTNSAYSSYEHVIGHKNSNSNNNIDTSNNISDTAGSINNESPQKIERCCSENADIRNTNKLALSTSLDQGLLNKLELNDHSNNKIDSKVNTRESINDINKDTYYSMISPKEKEDSNDYIISTTNENIQSNLNYNFKNIDDESHNDIFSKQYNILSNHNDNNHLFNSSPVMNASTRANNNSLYRNRFPMYNQNDKSKYSYNNGNSIEEVFFRNTFKNQNYTDFDKEFGKNRNNIICNEEDKNYYTFSIDNNSSINTNNIDIQNGNLNHDVYHINKIESRTDSFNNYSNIESLEYSNLNNEYHRRNANIFDTKEFAHPYKNNGNDTNRNVDDYLYTKDQSVNTNIDDDINVYFDNMNSNNIQLCNNNMVDQEYINTINTNSSIKKKQGKNNSTKNVIGKKSYEEEIDLLKLSNDILCDSNNLNNDSNINDFSNINSNTSDCASKENVQKIENYTQYFQNINNHNKLHETSNQSSNINKQIPFIENQSSLNNNNIYSTNITNNNIEESMKINTLNINNNNKTTIGNVYETVSLYSLENTDIHGSNEALDKLSTNSNVLINNNINVTDIKENNKYTSIQNLNNNFNGYKNDKNNS</sequence>
<feature type="domain" description="Homeobox" evidence="5">
    <location>
        <begin position="31"/>
        <end position="87"/>
    </location>
</feature>
<dbReference type="GO" id="GO:0030154">
    <property type="term" value="P:cell differentiation"/>
    <property type="evidence" value="ECO:0007669"/>
    <property type="project" value="TreeGrafter"/>
</dbReference>
<keyword evidence="3 4" id="KW-0539">Nucleus</keyword>
<dbReference type="HOGENOM" id="CLU_309494_0_0_1"/>
<keyword evidence="2 3" id="KW-0371">Homeobox</keyword>
<accession>J9D9F0</accession>
<dbReference type="InterPro" id="IPR001356">
    <property type="entry name" value="HD"/>
</dbReference>
<dbReference type="GO" id="GO:0006357">
    <property type="term" value="P:regulation of transcription by RNA polymerase II"/>
    <property type="evidence" value="ECO:0007669"/>
    <property type="project" value="TreeGrafter"/>
</dbReference>
<dbReference type="SUPFAM" id="SSF46689">
    <property type="entry name" value="Homeodomain-like"/>
    <property type="match status" value="1"/>
</dbReference>
<comment type="subcellular location">
    <subcellularLocation>
        <location evidence="3 4">Nucleus</location>
    </subcellularLocation>
</comment>
<feature type="DNA-binding region" description="Homeobox" evidence="3">
    <location>
        <begin position="33"/>
        <end position="88"/>
    </location>
</feature>
<dbReference type="SMART" id="SM00389">
    <property type="entry name" value="HOX"/>
    <property type="match status" value="1"/>
</dbReference>
<protein>
    <recommendedName>
        <fullName evidence="5">Homeobox domain-containing protein</fullName>
    </recommendedName>
</protein>
<evidence type="ECO:0000259" key="5">
    <source>
        <dbReference type="PROSITE" id="PS50071"/>
    </source>
</evidence>
<dbReference type="Gene3D" id="1.10.10.60">
    <property type="entry name" value="Homeodomain-like"/>
    <property type="match status" value="1"/>
</dbReference>
<dbReference type="CDD" id="cd00086">
    <property type="entry name" value="homeodomain"/>
    <property type="match status" value="1"/>
</dbReference>
<dbReference type="VEuPathDB" id="MicrosporidiaDB:EDEG_01594"/>
<name>J9D9F0_EDHAE</name>
<keyword evidence="1 3" id="KW-0238">DNA-binding</keyword>
<reference evidence="7" key="2">
    <citation type="submission" date="2015-07" db="EMBL/GenBank/DDBJ databases">
        <title>Contrasting host-pathogen interactions and genome evolution in two generalist and specialist microsporidian pathogens of mosquitoes.</title>
        <authorList>
            <consortium name="The Broad Institute Genomics Platform"/>
            <consortium name="The Broad Institute Genome Sequencing Center for Infectious Disease"/>
            <person name="Cuomo C.A."/>
            <person name="Sanscrainte N.D."/>
            <person name="Goldberg J.M."/>
            <person name="Heiman D."/>
            <person name="Young S."/>
            <person name="Zeng Q."/>
            <person name="Becnel J.J."/>
            <person name="Birren B.W."/>
        </authorList>
    </citation>
    <scope>NUCLEOTIDE SEQUENCE [LARGE SCALE GENOMIC DNA]</scope>
    <source>
        <strain evidence="7">USNM 41457</strain>
    </source>
</reference>
<dbReference type="AlphaFoldDB" id="J9D9F0"/>
<dbReference type="GO" id="GO:0000978">
    <property type="term" value="F:RNA polymerase II cis-regulatory region sequence-specific DNA binding"/>
    <property type="evidence" value="ECO:0007669"/>
    <property type="project" value="TreeGrafter"/>
</dbReference>
<dbReference type="InterPro" id="IPR051000">
    <property type="entry name" value="Homeobox_DNA-bind_prot"/>
</dbReference>
<dbReference type="PROSITE" id="PS50071">
    <property type="entry name" value="HOMEOBOX_2"/>
    <property type="match status" value="1"/>
</dbReference>
<organism evidence="6 7">
    <name type="scientific">Edhazardia aedis (strain USNM 41457)</name>
    <name type="common">Microsporidian parasite</name>
    <dbReference type="NCBI Taxonomy" id="1003232"/>
    <lineage>
        <taxon>Eukaryota</taxon>
        <taxon>Fungi</taxon>
        <taxon>Fungi incertae sedis</taxon>
        <taxon>Microsporidia</taxon>
        <taxon>Edhazardia</taxon>
    </lineage>
</organism>
<dbReference type="InterPro" id="IPR009057">
    <property type="entry name" value="Homeodomain-like_sf"/>
</dbReference>
<keyword evidence="7" id="KW-1185">Reference proteome</keyword>
<evidence type="ECO:0000313" key="6">
    <source>
        <dbReference type="EMBL" id="EJW04114.1"/>
    </source>
</evidence>
<evidence type="ECO:0000256" key="2">
    <source>
        <dbReference type="ARBA" id="ARBA00023155"/>
    </source>
</evidence>
<evidence type="ECO:0000256" key="3">
    <source>
        <dbReference type="PROSITE-ProRule" id="PRU00108"/>
    </source>
</evidence>
<evidence type="ECO:0000313" key="7">
    <source>
        <dbReference type="Proteomes" id="UP000003163"/>
    </source>
</evidence>
<dbReference type="Proteomes" id="UP000003163">
    <property type="component" value="Unassembled WGS sequence"/>
</dbReference>
<reference evidence="6 7" key="1">
    <citation type="submission" date="2011-08" db="EMBL/GenBank/DDBJ databases">
        <authorList>
            <person name="Liu Z.J."/>
            <person name="Shi F.L."/>
            <person name="Lu J.Q."/>
            <person name="Li M."/>
            <person name="Wang Z.L."/>
        </authorList>
    </citation>
    <scope>NUCLEOTIDE SEQUENCE [LARGE SCALE GENOMIC DNA]</scope>
    <source>
        <strain evidence="6 7">USNM 41457</strain>
    </source>
</reference>
<dbReference type="EMBL" id="AFBI03000023">
    <property type="protein sequence ID" value="EJW04114.1"/>
    <property type="molecule type" value="Genomic_DNA"/>
</dbReference>
<evidence type="ECO:0000256" key="1">
    <source>
        <dbReference type="ARBA" id="ARBA00023125"/>
    </source>
</evidence>
<evidence type="ECO:0000256" key="4">
    <source>
        <dbReference type="RuleBase" id="RU000682"/>
    </source>
</evidence>
<dbReference type="InParanoid" id="J9D9F0"/>
<dbReference type="PANTHER" id="PTHR24324:SF9">
    <property type="entry name" value="HOMEOBOX DOMAIN-CONTAINING PROTEIN"/>
    <property type="match status" value="1"/>
</dbReference>
<dbReference type="PANTHER" id="PTHR24324">
    <property type="entry name" value="HOMEOBOX PROTEIN HHEX"/>
    <property type="match status" value="1"/>
</dbReference>
<proteinExistence type="predicted"/>
<dbReference type="Pfam" id="PF00046">
    <property type="entry name" value="Homeodomain"/>
    <property type="match status" value="1"/>
</dbReference>
<comment type="caution">
    <text evidence="6">The sequence shown here is derived from an EMBL/GenBank/DDBJ whole genome shotgun (WGS) entry which is preliminary data.</text>
</comment>
<gene>
    <name evidence="6" type="ORF">EDEG_01594</name>
</gene>
<dbReference type="STRING" id="1003232.J9D9F0"/>
<dbReference type="GO" id="GO:0005634">
    <property type="term" value="C:nucleus"/>
    <property type="evidence" value="ECO:0007669"/>
    <property type="project" value="UniProtKB-SubCell"/>
</dbReference>
<dbReference type="OrthoDB" id="6159439at2759"/>